<accession>A0LH46</accession>
<sequence length="263" mass="30350">MSAVETTAPEPIRGLLEPLRDGKFKFACHPGVPCFTECCRDLKLLLTPYDIVQLKNHLGMDARSFLDRYTETVFDEQRRLPMIHLKMQENERKSCPFVSPAGCTVYSGRPSACRIYPLARASRVHRAHGTVIEDYFLLHESHCAGFEEDRVWNVREWLGDQGLIACNAMNNQWMEIVTHPRLLRGNPLSAKQQQMFFLAGYNMDQFREFVLKSRFLSIFELTSEEIEGLTESDERLLCVAFRWLKFALLNEPELKMRDASAAP</sequence>
<dbReference type="RefSeq" id="WP_011697919.1">
    <property type="nucleotide sequence ID" value="NC_008554.1"/>
</dbReference>
<dbReference type="Pfam" id="PF03692">
    <property type="entry name" value="CxxCxxCC"/>
    <property type="match status" value="1"/>
</dbReference>
<dbReference type="KEGG" id="sfu:Sfum_1054"/>
<keyword evidence="2" id="KW-1185">Reference proteome</keyword>
<reference evidence="1 2" key="1">
    <citation type="submission" date="2006-10" db="EMBL/GenBank/DDBJ databases">
        <title>Complete sequence of Syntrophobacter fumaroxidans MPOB.</title>
        <authorList>
            <consortium name="US DOE Joint Genome Institute"/>
            <person name="Copeland A."/>
            <person name="Lucas S."/>
            <person name="Lapidus A."/>
            <person name="Barry K."/>
            <person name="Detter J.C."/>
            <person name="Glavina del Rio T."/>
            <person name="Hammon N."/>
            <person name="Israni S."/>
            <person name="Pitluck S."/>
            <person name="Goltsman E.G."/>
            <person name="Martinez M."/>
            <person name="Schmutz J."/>
            <person name="Larimer F."/>
            <person name="Land M."/>
            <person name="Hauser L."/>
            <person name="Kyrpides N."/>
            <person name="Kim E."/>
            <person name="Boone D.R."/>
            <person name="Brockman F."/>
            <person name="Culley D."/>
            <person name="Ferry J."/>
            <person name="Gunsalus R."/>
            <person name="McInerney M.J."/>
            <person name="Morrison M."/>
            <person name="Plugge C."/>
            <person name="Rohlin L."/>
            <person name="Scholten J."/>
            <person name="Sieber J."/>
            <person name="Stams A.J.M."/>
            <person name="Worm P."/>
            <person name="Henstra A.M."/>
            <person name="Richardson P."/>
        </authorList>
    </citation>
    <scope>NUCLEOTIDE SEQUENCE [LARGE SCALE GENOMIC DNA]</scope>
    <source>
        <strain evidence="2">DSM 10017 / MPOB</strain>
    </source>
</reference>
<gene>
    <name evidence="1" type="ordered locus">Sfum_1054</name>
</gene>
<dbReference type="Proteomes" id="UP000001784">
    <property type="component" value="Chromosome"/>
</dbReference>
<dbReference type="PANTHER" id="PTHR35866">
    <property type="entry name" value="PUTATIVE-RELATED"/>
    <property type="match status" value="1"/>
</dbReference>
<evidence type="ECO:0000313" key="1">
    <source>
        <dbReference type="EMBL" id="ABK16748.1"/>
    </source>
</evidence>
<name>A0LH46_SYNFM</name>
<organism evidence="1 2">
    <name type="scientific">Syntrophobacter fumaroxidans (strain DSM 10017 / MPOB)</name>
    <dbReference type="NCBI Taxonomy" id="335543"/>
    <lineage>
        <taxon>Bacteria</taxon>
        <taxon>Pseudomonadati</taxon>
        <taxon>Thermodesulfobacteriota</taxon>
        <taxon>Syntrophobacteria</taxon>
        <taxon>Syntrophobacterales</taxon>
        <taxon>Syntrophobacteraceae</taxon>
        <taxon>Syntrophobacter</taxon>
    </lineage>
</organism>
<dbReference type="AlphaFoldDB" id="A0LH46"/>
<dbReference type="EMBL" id="CP000478">
    <property type="protein sequence ID" value="ABK16748.1"/>
    <property type="molecule type" value="Genomic_DNA"/>
</dbReference>
<dbReference type="InterPro" id="IPR005358">
    <property type="entry name" value="Puta_zinc/iron-chelating_dom"/>
</dbReference>
<protein>
    <recommendedName>
        <fullName evidence="3">YkgJ family cysteine cluster protein</fullName>
    </recommendedName>
</protein>
<dbReference type="STRING" id="335543.Sfum_1054"/>
<dbReference type="InParanoid" id="A0LH46"/>
<evidence type="ECO:0008006" key="3">
    <source>
        <dbReference type="Google" id="ProtNLM"/>
    </source>
</evidence>
<evidence type="ECO:0000313" key="2">
    <source>
        <dbReference type="Proteomes" id="UP000001784"/>
    </source>
</evidence>
<proteinExistence type="predicted"/>
<dbReference type="PANTHER" id="PTHR35866:SF1">
    <property type="entry name" value="YKGJ FAMILY CYSTEINE CLUSTER PROTEIN"/>
    <property type="match status" value="1"/>
</dbReference>
<dbReference type="eggNOG" id="COG0727">
    <property type="taxonomic scope" value="Bacteria"/>
</dbReference>
<dbReference type="HOGENOM" id="CLU_080178_0_0_7"/>